<evidence type="ECO:0000259" key="12">
    <source>
        <dbReference type="Pfam" id="PF02687"/>
    </source>
</evidence>
<evidence type="ECO:0000256" key="2">
    <source>
        <dbReference type="ARBA" id="ARBA00007379"/>
    </source>
</evidence>
<evidence type="ECO:0000256" key="4">
    <source>
        <dbReference type="ARBA" id="ARBA00022475"/>
    </source>
</evidence>
<feature type="transmembrane region" description="Helical" evidence="11">
    <location>
        <begin position="232"/>
        <end position="256"/>
    </location>
</feature>
<dbReference type="PANTHER" id="PTHR47755:SF1">
    <property type="entry name" value="CELL DIVISION PROTEIN FTSX"/>
    <property type="match status" value="1"/>
</dbReference>
<evidence type="ECO:0000313" key="14">
    <source>
        <dbReference type="EMBL" id="OGY46452.1"/>
    </source>
</evidence>
<organism evidence="14 15">
    <name type="scientific">Candidatus Buchananbacteria bacterium RIFCSPHIGHO2_01_FULL_44_11</name>
    <dbReference type="NCBI Taxonomy" id="1797535"/>
    <lineage>
        <taxon>Bacteria</taxon>
        <taxon>Candidatus Buchananiibacteriota</taxon>
    </lineage>
</organism>
<name>A0A1G1Y2D8_9BACT</name>
<evidence type="ECO:0000256" key="6">
    <source>
        <dbReference type="ARBA" id="ARBA00022692"/>
    </source>
</evidence>
<evidence type="ECO:0000313" key="15">
    <source>
        <dbReference type="Proteomes" id="UP000178240"/>
    </source>
</evidence>
<comment type="subcellular location">
    <subcellularLocation>
        <location evidence="1">Cell membrane</location>
        <topology evidence="1">Multi-pass membrane protein</topology>
    </subcellularLocation>
</comment>
<dbReference type="STRING" id="1797535.A2744_03310"/>
<evidence type="ECO:0000256" key="7">
    <source>
        <dbReference type="ARBA" id="ARBA00022989"/>
    </source>
</evidence>
<dbReference type="PIRSF" id="PIRSF003097">
    <property type="entry name" value="FtsX"/>
    <property type="match status" value="1"/>
</dbReference>
<dbReference type="EMBL" id="MHIE01000003">
    <property type="protein sequence ID" value="OGY46452.1"/>
    <property type="molecule type" value="Genomic_DNA"/>
</dbReference>
<evidence type="ECO:0000256" key="5">
    <source>
        <dbReference type="ARBA" id="ARBA00022618"/>
    </source>
</evidence>
<feature type="domain" description="ABC3 transporter permease C-terminal" evidence="12">
    <location>
        <begin position="182"/>
        <end position="303"/>
    </location>
</feature>
<proteinExistence type="inferred from homology"/>
<evidence type="ECO:0000256" key="11">
    <source>
        <dbReference type="SAM" id="Phobius"/>
    </source>
</evidence>
<sequence length="305" mass="34849">MSLSSIYQIIVFAGQSFWRNFWLSIVTITIIVLALLSINCLIILNVITDTAVNIVKEKVDVSVYFRPAATENQVLEVQTYLSSLTKVKEISYISQQQALQNFRQKHQSDPVIIQSLEELDKNPLGATLIVKAKNIEDYPEILQVLNNSKYNELISDKNFDDNKIYIGKIKKVSDNINWIGLLASSIFIFIAVLIVFNTIRVAIYTHQKEIAIMKLVGAANWFIRSPFLVESIFYGTIAWLIAVGLIYPLLNLLQPFLTNFFLTDSFNIISYFKDNFWSLFGLELLLVVFLNIVSSSVAIRRYLKV</sequence>
<keyword evidence="5 10" id="KW-0132">Cell division</keyword>
<evidence type="ECO:0000259" key="13">
    <source>
        <dbReference type="Pfam" id="PF18075"/>
    </source>
</evidence>
<keyword evidence="7 11" id="KW-1133">Transmembrane helix</keyword>
<evidence type="ECO:0000256" key="10">
    <source>
        <dbReference type="PIRNR" id="PIRNR003097"/>
    </source>
</evidence>
<dbReference type="InterPro" id="IPR003838">
    <property type="entry name" value="ABC3_permease_C"/>
</dbReference>
<feature type="domain" description="FtsX extracellular" evidence="13">
    <location>
        <begin position="59"/>
        <end position="146"/>
    </location>
</feature>
<dbReference type="InterPro" id="IPR040690">
    <property type="entry name" value="FtsX_ECD"/>
</dbReference>
<protein>
    <recommendedName>
        <fullName evidence="3 10">Cell division protein FtsX</fullName>
    </recommendedName>
</protein>
<dbReference type="Pfam" id="PF18075">
    <property type="entry name" value="FtsX_ECD"/>
    <property type="match status" value="1"/>
</dbReference>
<dbReference type="GO" id="GO:0005886">
    <property type="term" value="C:plasma membrane"/>
    <property type="evidence" value="ECO:0007669"/>
    <property type="project" value="UniProtKB-SubCell"/>
</dbReference>
<dbReference type="Pfam" id="PF02687">
    <property type="entry name" value="FtsX"/>
    <property type="match status" value="1"/>
</dbReference>
<evidence type="ECO:0000256" key="1">
    <source>
        <dbReference type="ARBA" id="ARBA00004651"/>
    </source>
</evidence>
<accession>A0A1G1Y2D8</accession>
<evidence type="ECO:0000256" key="3">
    <source>
        <dbReference type="ARBA" id="ARBA00021907"/>
    </source>
</evidence>
<feature type="transmembrane region" description="Helical" evidence="11">
    <location>
        <begin position="21"/>
        <end position="44"/>
    </location>
</feature>
<comment type="similarity">
    <text evidence="2 10">Belongs to the ABC-4 integral membrane protein family. FtsX subfamily.</text>
</comment>
<dbReference type="InterPro" id="IPR004513">
    <property type="entry name" value="FtsX"/>
</dbReference>
<gene>
    <name evidence="14" type="ORF">A2744_03310</name>
</gene>
<evidence type="ECO:0000256" key="9">
    <source>
        <dbReference type="ARBA" id="ARBA00023306"/>
    </source>
</evidence>
<comment type="caution">
    <text evidence="14">The sequence shown here is derived from an EMBL/GenBank/DDBJ whole genome shotgun (WGS) entry which is preliminary data.</text>
</comment>
<dbReference type="AlphaFoldDB" id="A0A1G1Y2D8"/>
<evidence type="ECO:0000256" key="8">
    <source>
        <dbReference type="ARBA" id="ARBA00023136"/>
    </source>
</evidence>
<dbReference type="Proteomes" id="UP000178240">
    <property type="component" value="Unassembled WGS sequence"/>
</dbReference>
<dbReference type="GO" id="GO:0051301">
    <property type="term" value="P:cell division"/>
    <property type="evidence" value="ECO:0007669"/>
    <property type="project" value="UniProtKB-KW"/>
</dbReference>
<reference evidence="14 15" key="1">
    <citation type="journal article" date="2016" name="Nat. Commun.">
        <title>Thousands of microbial genomes shed light on interconnected biogeochemical processes in an aquifer system.</title>
        <authorList>
            <person name="Anantharaman K."/>
            <person name="Brown C.T."/>
            <person name="Hug L.A."/>
            <person name="Sharon I."/>
            <person name="Castelle C.J."/>
            <person name="Probst A.J."/>
            <person name="Thomas B.C."/>
            <person name="Singh A."/>
            <person name="Wilkins M.J."/>
            <person name="Karaoz U."/>
            <person name="Brodie E.L."/>
            <person name="Williams K.H."/>
            <person name="Hubbard S.S."/>
            <person name="Banfield J.F."/>
        </authorList>
    </citation>
    <scope>NUCLEOTIDE SEQUENCE [LARGE SCALE GENOMIC DNA]</scope>
</reference>
<dbReference type="PANTHER" id="PTHR47755">
    <property type="entry name" value="CELL DIVISION PROTEIN FTSX"/>
    <property type="match status" value="1"/>
</dbReference>
<feature type="transmembrane region" description="Helical" evidence="11">
    <location>
        <begin position="276"/>
        <end position="299"/>
    </location>
</feature>
<keyword evidence="8 10" id="KW-0472">Membrane</keyword>
<keyword evidence="4 10" id="KW-1003">Cell membrane</keyword>
<feature type="transmembrane region" description="Helical" evidence="11">
    <location>
        <begin position="178"/>
        <end position="199"/>
    </location>
</feature>
<keyword evidence="9 10" id="KW-0131">Cell cycle</keyword>
<dbReference type="Gene3D" id="3.30.70.3040">
    <property type="match status" value="1"/>
</dbReference>
<keyword evidence="6 11" id="KW-0812">Transmembrane</keyword>